<reference evidence="1 2" key="1">
    <citation type="submission" date="2019-07" db="EMBL/GenBank/DDBJ databases">
        <title>WGS assembly of Gossypium mustelinum.</title>
        <authorList>
            <person name="Chen Z.J."/>
            <person name="Sreedasyam A."/>
            <person name="Ando A."/>
            <person name="Song Q."/>
            <person name="De L."/>
            <person name="Hulse-Kemp A."/>
            <person name="Ding M."/>
            <person name="Ye W."/>
            <person name="Kirkbride R."/>
            <person name="Jenkins J."/>
            <person name="Plott C."/>
            <person name="Lovell J."/>
            <person name="Lin Y.-M."/>
            <person name="Vaughn R."/>
            <person name="Liu B."/>
            <person name="Li W."/>
            <person name="Simpson S."/>
            <person name="Scheffler B."/>
            <person name="Saski C."/>
            <person name="Grover C."/>
            <person name="Hu G."/>
            <person name="Conover J."/>
            <person name="Carlson J."/>
            <person name="Shu S."/>
            <person name="Boston L."/>
            <person name="Williams M."/>
            <person name="Peterson D."/>
            <person name="Mcgee K."/>
            <person name="Jones D."/>
            <person name="Wendel J."/>
            <person name="Stelly D."/>
            <person name="Grimwood J."/>
            <person name="Schmutz J."/>
        </authorList>
    </citation>
    <scope>NUCLEOTIDE SEQUENCE [LARGE SCALE GENOMIC DNA]</scope>
    <source>
        <strain evidence="1">1408120.09</strain>
    </source>
</reference>
<dbReference type="Proteomes" id="UP000323597">
    <property type="component" value="Chromosome A09"/>
</dbReference>
<dbReference type="AlphaFoldDB" id="A0A5D2XV00"/>
<gene>
    <name evidence="1" type="ORF">E1A91_A09G070600v1</name>
</gene>
<sequence>MRNYLQFSSSIRMSSAMITLLLQEAFNPRTLTIRQASSASLRRTLFLFKRSESIKLSFAILNESNSAIEIF</sequence>
<proteinExistence type="predicted"/>
<protein>
    <submittedName>
        <fullName evidence="1">Uncharacterized protein</fullName>
    </submittedName>
</protein>
<name>A0A5D2XV00_GOSMU</name>
<evidence type="ECO:0000313" key="2">
    <source>
        <dbReference type="Proteomes" id="UP000323597"/>
    </source>
</evidence>
<organism evidence="1 2">
    <name type="scientific">Gossypium mustelinum</name>
    <name type="common">Cotton</name>
    <name type="synonym">Gossypium caicoense</name>
    <dbReference type="NCBI Taxonomy" id="34275"/>
    <lineage>
        <taxon>Eukaryota</taxon>
        <taxon>Viridiplantae</taxon>
        <taxon>Streptophyta</taxon>
        <taxon>Embryophyta</taxon>
        <taxon>Tracheophyta</taxon>
        <taxon>Spermatophyta</taxon>
        <taxon>Magnoliopsida</taxon>
        <taxon>eudicotyledons</taxon>
        <taxon>Gunneridae</taxon>
        <taxon>Pentapetalae</taxon>
        <taxon>rosids</taxon>
        <taxon>malvids</taxon>
        <taxon>Malvales</taxon>
        <taxon>Malvaceae</taxon>
        <taxon>Malvoideae</taxon>
        <taxon>Gossypium</taxon>
    </lineage>
</organism>
<evidence type="ECO:0000313" key="1">
    <source>
        <dbReference type="EMBL" id="TYJ17697.1"/>
    </source>
</evidence>
<accession>A0A5D2XV00</accession>
<keyword evidence="2" id="KW-1185">Reference proteome</keyword>
<dbReference type="EMBL" id="CM017644">
    <property type="protein sequence ID" value="TYJ17697.1"/>
    <property type="molecule type" value="Genomic_DNA"/>
</dbReference>